<evidence type="ECO:0000313" key="3">
    <source>
        <dbReference type="Proteomes" id="UP001249851"/>
    </source>
</evidence>
<keyword evidence="3" id="KW-1185">Reference proteome</keyword>
<reference evidence="2" key="2">
    <citation type="journal article" date="2023" name="Science">
        <title>Genomic signatures of disease resistance in endangered staghorn corals.</title>
        <authorList>
            <person name="Vollmer S.V."/>
            <person name="Selwyn J.D."/>
            <person name="Despard B.A."/>
            <person name="Roesel C.L."/>
        </authorList>
    </citation>
    <scope>NUCLEOTIDE SEQUENCE</scope>
    <source>
        <strain evidence="2">K2</strain>
    </source>
</reference>
<name>A0AAD9Q6W5_ACRCE</name>
<evidence type="ECO:0000256" key="1">
    <source>
        <dbReference type="SAM" id="MobiDB-lite"/>
    </source>
</evidence>
<dbReference type="AlphaFoldDB" id="A0AAD9Q6W5"/>
<sequence length="680" mass="76647">MTMPWSVIDAWVVNKKAPNDIIAGLNFQYICYSYQEQKEKMKHDAEKAAEKILQWKGHIVRATNQEKSKIDVFDNHTAEQVLVVMDWAMKWLARSYGETHKEWFGKKGINWLVSACITRVEKDETEYQDRPPSTQIEECDRDVKGHLEFCKISGDIVVKNESRLLLARAGIFATDENDLAATVCPCHRDLFGTPWRRAKGSHGRVLCSIPTALAVHKSPSTTGGCGLTFALSKFVKETPKILLPLNKREPDLVDNEEDNSDDGNEGDDDDNNESDEEQDVIIAAKHLVLEKEYGRGVAIPKNSNPRMRVDRRQLDHFINFITSGHLIQDLPFGEKRLKLTSGKEIKVPNIICTMIPQRVAEQYTAFCQETEFLPFSKRTMLRVLSECSTSVRKSLQGLDSYAAFDDLAGIVENISTNVKLDSKKTEVLDALKAGKRYLKGEYKVHTSSSSEVADHCSVHALSDLSDKYLSEECDHQHDQRCSQCDALDNVLVHIENLVPSAEFYNKEDKDEASYLCRTFVNAIHSWKSHQLRSVHQDQARIDAINALDEHSALIVSNWAMKFIQWVCLFPSDTESLNRTGSGSGIDETLQSQSFVYLMQSSAQDSLRVVHIWQHILKAINDENTGISQVYMRQDNAGCYHSNPTILAANIIKKSTGVHIKQIDFSDPQGGKGAADRLAAR</sequence>
<gene>
    <name evidence="2" type="ORF">P5673_022419</name>
</gene>
<reference evidence="2" key="1">
    <citation type="journal article" date="2023" name="G3 (Bethesda)">
        <title>Whole genome assembly and annotation of the endangered Caribbean coral Acropora cervicornis.</title>
        <authorList>
            <person name="Selwyn J.D."/>
            <person name="Vollmer S.V."/>
        </authorList>
    </citation>
    <scope>NUCLEOTIDE SEQUENCE</scope>
    <source>
        <strain evidence="2">K2</strain>
    </source>
</reference>
<dbReference type="PANTHER" id="PTHR33845:SF1">
    <property type="entry name" value="C2H2-TYPE DOMAIN-CONTAINING PROTEIN"/>
    <property type="match status" value="1"/>
</dbReference>
<accession>A0AAD9Q6W5</accession>
<dbReference type="Proteomes" id="UP001249851">
    <property type="component" value="Unassembled WGS sequence"/>
</dbReference>
<dbReference type="EMBL" id="JARQWQ010000060">
    <property type="protein sequence ID" value="KAK2555809.1"/>
    <property type="molecule type" value="Genomic_DNA"/>
</dbReference>
<proteinExistence type="predicted"/>
<dbReference type="PANTHER" id="PTHR33845">
    <property type="entry name" value="C2H2-TYPE DOMAIN-CONTAINING PROTEIN"/>
    <property type="match status" value="1"/>
</dbReference>
<protein>
    <submittedName>
        <fullName evidence="2">Uncharacterized protein</fullName>
    </submittedName>
</protein>
<comment type="caution">
    <text evidence="2">The sequence shown here is derived from an EMBL/GenBank/DDBJ whole genome shotgun (WGS) entry which is preliminary data.</text>
</comment>
<feature type="compositionally biased region" description="Acidic residues" evidence="1">
    <location>
        <begin position="252"/>
        <end position="276"/>
    </location>
</feature>
<feature type="region of interest" description="Disordered" evidence="1">
    <location>
        <begin position="246"/>
        <end position="276"/>
    </location>
</feature>
<evidence type="ECO:0000313" key="2">
    <source>
        <dbReference type="EMBL" id="KAK2555809.1"/>
    </source>
</evidence>
<organism evidence="2 3">
    <name type="scientific">Acropora cervicornis</name>
    <name type="common">Staghorn coral</name>
    <dbReference type="NCBI Taxonomy" id="6130"/>
    <lineage>
        <taxon>Eukaryota</taxon>
        <taxon>Metazoa</taxon>
        <taxon>Cnidaria</taxon>
        <taxon>Anthozoa</taxon>
        <taxon>Hexacorallia</taxon>
        <taxon>Scleractinia</taxon>
        <taxon>Astrocoeniina</taxon>
        <taxon>Acroporidae</taxon>
        <taxon>Acropora</taxon>
    </lineage>
</organism>